<sequence>MGMTNDPPRRGGGPQKIYDALKADILNMSLAPGAALDETDLSARFGMSRTPVREALQKLVADGLATTLPNRNTVVTALDFESVPHYLDALTLMYRVTGRLAALRRKPEDLARMRAAQAEFAAAVAASDAIAMLESNRNFHLAIAQAGGNRYYTDLFERLLNDGMRLLRLYYRSYQDSLPQEFVREHDAMIAVIEAGDADTAERQGGDHARQIVGQLQRFIAPVLGAAVPLE</sequence>
<evidence type="ECO:0000313" key="6">
    <source>
        <dbReference type="Proteomes" id="UP000277007"/>
    </source>
</evidence>
<keyword evidence="3" id="KW-0804">Transcription</keyword>
<dbReference type="InterPro" id="IPR011711">
    <property type="entry name" value="GntR_C"/>
</dbReference>
<dbReference type="SMART" id="SM00345">
    <property type="entry name" value="HTH_GNTR"/>
    <property type="match status" value="1"/>
</dbReference>
<evidence type="ECO:0000259" key="4">
    <source>
        <dbReference type="PROSITE" id="PS50949"/>
    </source>
</evidence>
<evidence type="ECO:0000256" key="2">
    <source>
        <dbReference type="ARBA" id="ARBA00023125"/>
    </source>
</evidence>
<dbReference type="Gene3D" id="1.10.10.10">
    <property type="entry name" value="Winged helix-like DNA-binding domain superfamily/Winged helix DNA-binding domain"/>
    <property type="match status" value="1"/>
</dbReference>
<dbReference type="Pfam" id="PF07729">
    <property type="entry name" value="FCD"/>
    <property type="match status" value="1"/>
</dbReference>
<reference evidence="5 6" key="1">
    <citation type="submission" date="2018-12" db="EMBL/GenBank/DDBJ databases">
        <authorList>
            <person name="Yang Y."/>
        </authorList>
    </citation>
    <scope>NUCLEOTIDE SEQUENCE [LARGE SCALE GENOMIC DNA]</scope>
    <source>
        <strain evidence="5 6">L-25-5w-1</strain>
    </source>
</reference>
<dbReference type="Pfam" id="PF00392">
    <property type="entry name" value="GntR"/>
    <property type="match status" value="1"/>
</dbReference>
<evidence type="ECO:0000313" key="5">
    <source>
        <dbReference type="EMBL" id="RTR16136.1"/>
    </source>
</evidence>
<proteinExistence type="predicted"/>
<dbReference type="EMBL" id="RXMA01000027">
    <property type="protein sequence ID" value="RTR16136.1"/>
    <property type="molecule type" value="Genomic_DNA"/>
</dbReference>
<organism evidence="5 6">
    <name type="scientific">Azospirillum griseum</name>
    <dbReference type="NCBI Taxonomy" id="2496639"/>
    <lineage>
        <taxon>Bacteria</taxon>
        <taxon>Pseudomonadati</taxon>
        <taxon>Pseudomonadota</taxon>
        <taxon>Alphaproteobacteria</taxon>
        <taxon>Rhodospirillales</taxon>
        <taxon>Azospirillaceae</taxon>
        <taxon>Azospirillum</taxon>
    </lineage>
</organism>
<dbReference type="InterPro" id="IPR036388">
    <property type="entry name" value="WH-like_DNA-bd_sf"/>
</dbReference>
<dbReference type="SMART" id="SM00895">
    <property type="entry name" value="FCD"/>
    <property type="match status" value="1"/>
</dbReference>
<protein>
    <submittedName>
        <fullName evidence="5">GntR family transcriptional regulator</fullName>
    </submittedName>
</protein>
<dbReference type="OrthoDB" id="9789310at2"/>
<gene>
    <name evidence="5" type="ORF">EJ903_21300</name>
</gene>
<dbReference type="GO" id="GO:0003700">
    <property type="term" value="F:DNA-binding transcription factor activity"/>
    <property type="evidence" value="ECO:0007669"/>
    <property type="project" value="InterPro"/>
</dbReference>
<name>A0A431VBW2_9PROT</name>
<dbReference type="InterPro" id="IPR008920">
    <property type="entry name" value="TF_FadR/GntR_C"/>
</dbReference>
<keyword evidence="6" id="KW-1185">Reference proteome</keyword>
<dbReference type="PRINTS" id="PR00035">
    <property type="entry name" value="HTHGNTR"/>
</dbReference>
<dbReference type="PROSITE" id="PS50949">
    <property type="entry name" value="HTH_GNTR"/>
    <property type="match status" value="1"/>
</dbReference>
<dbReference type="InterPro" id="IPR036390">
    <property type="entry name" value="WH_DNA-bd_sf"/>
</dbReference>
<dbReference type="PANTHER" id="PTHR43537">
    <property type="entry name" value="TRANSCRIPTIONAL REGULATOR, GNTR FAMILY"/>
    <property type="match status" value="1"/>
</dbReference>
<dbReference type="GO" id="GO:0003677">
    <property type="term" value="F:DNA binding"/>
    <property type="evidence" value="ECO:0007669"/>
    <property type="project" value="UniProtKB-KW"/>
</dbReference>
<evidence type="ECO:0000256" key="3">
    <source>
        <dbReference type="ARBA" id="ARBA00023163"/>
    </source>
</evidence>
<dbReference type="CDD" id="cd07377">
    <property type="entry name" value="WHTH_GntR"/>
    <property type="match status" value="1"/>
</dbReference>
<keyword evidence="1" id="KW-0805">Transcription regulation</keyword>
<dbReference type="Proteomes" id="UP000277007">
    <property type="component" value="Unassembled WGS sequence"/>
</dbReference>
<evidence type="ECO:0000256" key="1">
    <source>
        <dbReference type="ARBA" id="ARBA00023015"/>
    </source>
</evidence>
<feature type="domain" description="HTH gntR-type" evidence="4">
    <location>
        <begin position="11"/>
        <end position="78"/>
    </location>
</feature>
<dbReference type="SUPFAM" id="SSF48008">
    <property type="entry name" value="GntR ligand-binding domain-like"/>
    <property type="match status" value="1"/>
</dbReference>
<dbReference type="InterPro" id="IPR000524">
    <property type="entry name" value="Tscrpt_reg_HTH_GntR"/>
</dbReference>
<keyword evidence="2" id="KW-0238">DNA-binding</keyword>
<dbReference type="SUPFAM" id="SSF46785">
    <property type="entry name" value="Winged helix' DNA-binding domain"/>
    <property type="match status" value="1"/>
</dbReference>
<accession>A0A431VBW2</accession>
<dbReference type="Gene3D" id="1.20.120.530">
    <property type="entry name" value="GntR ligand-binding domain-like"/>
    <property type="match status" value="1"/>
</dbReference>
<dbReference type="AlphaFoldDB" id="A0A431VBW2"/>
<dbReference type="PANTHER" id="PTHR43537:SF49">
    <property type="entry name" value="TRANSCRIPTIONAL REGULATORY PROTEIN"/>
    <property type="match status" value="1"/>
</dbReference>
<comment type="caution">
    <text evidence="5">The sequence shown here is derived from an EMBL/GenBank/DDBJ whole genome shotgun (WGS) entry which is preliminary data.</text>
</comment>